<accession>A0A558BR20</accession>
<sequence>MSFEASFVVQDETFNVRSFNWSIHQSADTLNRADTLVQGGQLHIELDSQPSDLLHFWALDNTKRLDGKILVFEADSRAVRKTIEFQDAYCVGLSKHFDGTGSTSGMVMTLSLSAGKLQCGEVVLDNKWAS</sequence>
<dbReference type="EMBL" id="VMRJ01000004">
    <property type="protein sequence ID" value="TVT38959.1"/>
    <property type="molecule type" value="Genomic_DNA"/>
</dbReference>
<dbReference type="RefSeq" id="WP_144849336.1">
    <property type="nucleotide sequence ID" value="NZ_VMRJ01000004.1"/>
</dbReference>
<evidence type="ECO:0000313" key="2">
    <source>
        <dbReference type="Proteomes" id="UP000317624"/>
    </source>
</evidence>
<comment type="caution">
    <text evidence="1">The sequence shown here is derived from an EMBL/GenBank/DDBJ whole genome shotgun (WGS) entry which is preliminary data.</text>
</comment>
<dbReference type="OrthoDB" id="955509at2"/>
<protein>
    <recommendedName>
        <fullName evidence="3">Type VI secretion system needle protein Hcp</fullName>
    </recommendedName>
</protein>
<organism evidence="1 2">
    <name type="scientific">Hymenobacter setariae</name>
    <dbReference type="NCBI Taxonomy" id="2594794"/>
    <lineage>
        <taxon>Bacteria</taxon>
        <taxon>Pseudomonadati</taxon>
        <taxon>Bacteroidota</taxon>
        <taxon>Cytophagia</taxon>
        <taxon>Cytophagales</taxon>
        <taxon>Hymenobacteraceae</taxon>
        <taxon>Hymenobacter</taxon>
    </lineage>
</organism>
<dbReference type="AlphaFoldDB" id="A0A558BR20"/>
<gene>
    <name evidence="1" type="ORF">FNT36_14905</name>
</gene>
<dbReference type="InterPro" id="IPR041408">
    <property type="entry name" value="Hcp_Tssd"/>
</dbReference>
<dbReference type="GO" id="GO:0033104">
    <property type="term" value="C:type VI protein secretion system complex"/>
    <property type="evidence" value="ECO:0007669"/>
    <property type="project" value="InterPro"/>
</dbReference>
<keyword evidence="2" id="KW-1185">Reference proteome</keyword>
<dbReference type="Proteomes" id="UP000317624">
    <property type="component" value="Unassembled WGS sequence"/>
</dbReference>
<name>A0A558BR20_9BACT</name>
<evidence type="ECO:0008006" key="3">
    <source>
        <dbReference type="Google" id="ProtNLM"/>
    </source>
</evidence>
<evidence type="ECO:0000313" key="1">
    <source>
        <dbReference type="EMBL" id="TVT38959.1"/>
    </source>
</evidence>
<proteinExistence type="predicted"/>
<reference evidence="1 2" key="1">
    <citation type="submission" date="2019-07" db="EMBL/GenBank/DDBJ databases">
        <title>Hymenobacter sp. straun FUR1 Genome sequencing and assembly.</title>
        <authorList>
            <person name="Chhetri G."/>
        </authorList>
    </citation>
    <scope>NUCLEOTIDE SEQUENCE [LARGE SCALE GENOMIC DNA]</scope>
    <source>
        <strain evidence="1 2">Fur1</strain>
    </source>
</reference>
<dbReference type="Pfam" id="PF17642">
    <property type="entry name" value="TssD"/>
    <property type="match status" value="1"/>
</dbReference>